<evidence type="ECO:0000313" key="2">
    <source>
        <dbReference type="Proteomes" id="UP000215595"/>
    </source>
</evidence>
<dbReference type="AlphaFoldDB" id="A0A258FFF7"/>
<accession>A0A258FFF7</accession>
<evidence type="ECO:0000313" key="1">
    <source>
        <dbReference type="EMBL" id="OYX31056.1"/>
    </source>
</evidence>
<reference evidence="1 2" key="1">
    <citation type="submission" date="2017-03" db="EMBL/GenBank/DDBJ databases">
        <title>Lifting the veil on microbial sulfur biogeochemistry in mining wastewaters.</title>
        <authorList>
            <person name="Kantor R.S."/>
            <person name="Colenbrander Nelson T."/>
            <person name="Marshall S."/>
            <person name="Bennett D."/>
            <person name="Apte S."/>
            <person name="Camacho D."/>
            <person name="Thomas B.C."/>
            <person name="Warren L.A."/>
            <person name="Banfield J.F."/>
        </authorList>
    </citation>
    <scope>NUCLEOTIDE SEQUENCE [LARGE SCALE GENOMIC DNA]</scope>
    <source>
        <strain evidence="1">32-69-9</strain>
    </source>
</reference>
<sequence length="374" mass="41966">MTDRAVRNLANLRVSASTARVLNLLQVWHEHGGSEGWKSGPMFQNPTLNRSLILKHRLRRDEIDRFRVRRHVATKVILPIDQGDLRVGGRYLFVDQIGFDRTLEETFGIGPSHPDRKLLALMDELPGLDPFLLREQLRRNGLAPDACYFNLSPADLGRMGEFVASEIRPLVDLSLGPDTDLAAENPVARLTAKIMSFTPGEDMSALGATLQLEPQEYEEGVFCWKGFLYYKWSLQTIIGDVGGVIEGVRRVRAAGRVDADQHIAIDRAREQVRRRIILTCEAAADMLRVYDDAFTGLTQRGDPSAFRDFLRDAPILFARLGERLGAVQHIVSFWSYRMAAGKPRLTAEELIDLLSDFETSLSGRERPDVVALAA</sequence>
<comment type="caution">
    <text evidence="1">The sequence shown here is derived from an EMBL/GenBank/DDBJ whole genome shotgun (WGS) entry which is preliminary data.</text>
</comment>
<dbReference type="EMBL" id="NCEB01000036">
    <property type="protein sequence ID" value="OYX31056.1"/>
    <property type="molecule type" value="Genomic_DNA"/>
</dbReference>
<name>A0A258FFF7_9CAUL</name>
<gene>
    <name evidence="1" type="ORF">B7Z01_13250</name>
</gene>
<organism evidence="1 2">
    <name type="scientific">Brevundimonas subvibrioides</name>
    <dbReference type="NCBI Taxonomy" id="74313"/>
    <lineage>
        <taxon>Bacteria</taxon>
        <taxon>Pseudomonadati</taxon>
        <taxon>Pseudomonadota</taxon>
        <taxon>Alphaproteobacteria</taxon>
        <taxon>Caulobacterales</taxon>
        <taxon>Caulobacteraceae</taxon>
        <taxon>Brevundimonas</taxon>
    </lineage>
</organism>
<proteinExistence type="predicted"/>
<protein>
    <submittedName>
        <fullName evidence="1">Uncharacterized protein</fullName>
    </submittedName>
</protein>
<dbReference type="Proteomes" id="UP000215595">
    <property type="component" value="Unassembled WGS sequence"/>
</dbReference>